<evidence type="ECO:0000259" key="2">
    <source>
        <dbReference type="Pfam" id="PF01882"/>
    </source>
</evidence>
<dbReference type="InterPro" id="IPR036465">
    <property type="entry name" value="vWFA_dom_sf"/>
</dbReference>
<feature type="transmembrane region" description="Helical" evidence="1">
    <location>
        <begin position="7"/>
        <end position="24"/>
    </location>
</feature>
<sequence>MTPRPRMLLLFACTFPILIAGIWMPPLRMLGLFGNLIVVGAALADLFVSESLAKLKFEREVSEVLSVGSRNPVNLIVRNTGKTSVVVDLYDETPQPGSASGNPLTMEVAPMQERIERYTFEPHERGRNSFDSISLRKESTFGLWTFTQQRPVKTKVRILPDIRAVYRYELMARRNRVDELGIKMRRLRGQGSEFERLREYRRDDEMRQIDWKASSRKQELVSREFNVEQNQNILIAVDCGRSMLNESDGVSYLDRALNASIMLSYIALGQADNVGFMAFSNKVERVVRPVRGKPAIQTILQHSFDLQPRRETADYTLAMEQLSQRFRKRSLVILLTHVVDDKHLEELHHALKSIRSRHLFLCVFLQDLGLTNLATKVPTSDVEAFQCSAAAELLTAVEKKTITMKDSGILTMSSLPDKLTSTAINGYLEVKARHLL</sequence>
<evidence type="ECO:0000313" key="3">
    <source>
        <dbReference type="EMBL" id="QDT34190.1"/>
    </source>
</evidence>
<keyword evidence="1" id="KW-0472">Membrane</keyword>
<evidence type="ECO:0000256" key="1">
    <source>
        <dbReference type="SAM" id="Phobius"/>
    </source>
</evidence>
<reference evidence="3 4" key="1">
    <citation type="submission" date="2019-02" db="EMBL/GenBank/DDBJ databases">
        <title>Deep-cultivation of Planctomycetes and their phenomic and genomic characterization uncovers novel biology.</title>
        <authorList>
            <person name="Wiegand S."/>
            <person name="Jogler M."/>
            <person name="Boedeker C."/>
            <person name="Pinto D."/>
            <person name="Vollmers J."/>
            <person name="Rivas-Marin E."/>
            <person name="Kohn T."/>
            <person name="Peeters S.H."/>
            <person name="Heuer A."/>
            <person name="Rast P."/>
            <person name="Oberbeckmann S."/>
            <person name="Bunk B."/>
            <person name="Jeske O."/>
            <person name="Meyerdierks A."/>
            <person name="Storesund J.E."/>
            <person name="Kallscheuer N."/>
            <person name="Luecker S."/>
            <person name="Lage O.M."/>
            <person name="Pohl T."/>
            <person name="Merkel B.J."/>
            <person name="Hornburger P."/>
            <person name="Mueller R.-W."/>
            <person name="Bruemmer F."/>
            <person name="Labrenz M."/>
            <person name="Spormann A.M."/>
            <person name="Op den Camp H."/>
            <person name="Overmann J."/>
            <person name="Amann R."/>
            <person name="Jetten M.S.M."/>
            <person name="Mascher T."/>
            <person name="Medema M.H."/>
            <person name="Devos D.P."/>
            <person name="Kaster A.-K."/>
            <person name="Ovreas L."/>
            <person name="Rohde M."/>
            <person name="Galperin M.Y."/>
            <person name="Jogler C."/>
        </authorList>
    </citation>
    <scope>NUCLEOTIDE SEQUENCE [LARGE SCALE GENOMIC DNA]</scope>
    <source>
        <strain evidence="3 4">Mal48</strain>
    </source>
</reference>
<keyword evidence="4" id="KW-1185">Reference proteome</keyword>
<dbReference type="Gene3D" id="3.40.50.410">
    <property type="entry name" value="von Willebrand factor, type A domain"/>
    <property type="match status" value="1"/>
</dbReference>
<dbReference type="PANTHER" id="PTHR33608">
    <property type="entry name" value="BLL2464 PROTEIN"/>
    <property type="match status" value="1"/>
</dbReference>
<dbReference type="KEGG" id="tpol:Mal48_34500"/>
<organism evidence="3 4">
    <name type="scientific">Thalassoglobus polymorphus</name>
    <dbReference type="NCBI Taxonomy" id="2527994"/>
    <lineage>
        <taxon>Bacteria</taxon>
        <taxon>Pseudomonadati</taxon>
        <taxon>Planctomycetota</taxon>
        <taxon>Planctomycetia</taxon>
        <taxon>Planctomycetales</taxon>
        <taxon>Planctomycetaceae</taxon>
        <taxon>Thalassoglobus</taxon>
    </lineage>
</organism>
<dbReference type="InterPro" id="IPR002881">
    <property type="entry name" value="DUF58"/>
</dbReference>
<dbReference type="RefSeq" id="WP_145201740.1">
    <property type="nucleotide sequence ID" value="NZ_CP036267.1"/>
</dbReference>
<keyword evidence="1" id="KW-1133">Transmembrane helix</keyword>
<name>A0A517QRD7_9PLAN</name>
<gene>
    <name evidence="3" type="ORF">Mal48_34500</name>
</gene>
<dbReference type="PANTHER" id="PTHR33608:SF3">
    <property type="entry name" value="SLR2013 PROTEIN"/>
    <property type="match status" value="1"/>
</dbReference>
<dbReference type="OrthoDB" id="9778037at2"/>
<protein>
    <recommendedName>
        <fullName evidence="2">DUF58 domain-containing protein</fullName>
    </recommendedName>
</protein>
<feature type="domain" description="DUF58" evidence="2">
    <location>
        <begin position="197"/>
        <end position="367"/>
    </location>
</feature>
<dbReference type="Proteomes" id="UP000315724">
    <property type="component" value="Chromosome"/>
</dbReference>
<dbReference type="Pfam" id="PF01882">
    <property type="entry name" value="DUF58"/>
    <property type="match status" value="1"/>
</dbReference>
<dbReference type="SUPFAM" id="SSF53300">
    <property type="entry name" value="vWA-like"/>
    <property type="match status" value="1"/>
</dbReference>
<accession>A0A517QRD7</accession>
<evidence type="ECO:0000313" key="4">
    <source>
        <dbReference type="Proteomes" id="UP000315724"/>
    </source>
</evidence>
<dbReference type="AlphaFoldDB" id="A0A517QRD7"/>
<dbReference type="EMBL" id="CP036267">
    <property type="protein sequence ID" value="QDT34190.1"/>
    <property type="molecule type" value="Genomic_DNA"/>
</dbReference>
<keyword evidence="1" id="KW-0812">Transmembrane</keyword>
<proteinExistence type="predicted"/>
<dbReference type="CDD" id="cd00198">
    <property type="entry name" value="vWFA"/>
    <property type="match status" value="1"/>
</dbReference>